<dbReference type="Pfam" id="PF04325">
    <property type="entry name" value="DUF465"/>
    <property type="match status" value="1"/>
</dbReference>
<dbReference type="InterPro" id="IPR038444">
    <property type="entry name" value="DUF465_sf"/>
</dbReference>
<dbReference type="OrthoDB" id="7869924at2"/>
<sequence length="77" mass="8826">MNMQNHPASHEMSHDEILRAELSVLRAAHRDLDQEITALTQQKLASSLTLQRLKKKKLLLKDQISRLEDEVTPDIIA</sequence>
<dbReference type="Proteomes" id="UP000284202">
    <property type="component" value="Unassembled WGS sequence"/>
</dbReference>
<accession>A0A418SWQ9</accession>
<keyword evidence="1" id="KW-0175">Coiled coil</keyword>
<comment type="caution">
    <text evidence="2">The sequence shown here is derived from an EMBL/GenBank/DDBJ whole genome shotgun (WGS) entry which is preliminary data.</text>
</comment>
<evidence type="ECO:0000313" key="3">
    <source>
        <dbReference type="Proteomes" id="UP000284202"/>
    </source>
</evidence>
<protein>
    <submittedName>
        <fullName evidence="2">DUF465 domain-containing protein</fullName>
    </submittedName>
</protein>
<dbReference type="InterPro" id="IPR007420">
    <property type="entry name" value="DUF465"/>
</dbReference>
<gene>
    <name evidence="2" type="ORF">D3P04_10100</name>
</gene>
<name>A0A418SWQ9_9RHOB</name>
<evidence type="ECO:0000313" key="2">
    <source>
        <dbReference type="EMBL" id="RJE85360.1"/>
    </source>
</evidence>
<keyword evidence="3" id="KW-1185">Reference proteome</keyword>
<dbReference type="RefSeq" id="WP_119748466.1">
    <property type="nucleotide sequence ID" value="NZ_JAUUTZ010000001.1"/>
</dbReference>
<feature type="coiled-coil region" evidence="1">
    <location>
        <begin position="22"/>
        <end position="70"/>
    </location>
</feature>
<organism evidence="2 3">
    <name type="scientific">Paracoccus onubensis</name>
    <dbReference type="NCBI Taxonomy" id="1675788"/>
    <lineage>
        <taxon>Bacteria</taxon>
        <taxon>Pseudomonadati</taxon>
        <taxon>Pseudomonadota</taxon>
        <taxon>Alphaproteobacteria</taxon>
        <taxon>Rhodobacterales</taxon>
        <taxon>Paracoccaceae</taxon>
        <taxon>Paracoccus</taxon>
    </lineage>
</organism>
<reference evidence="3" key="1">
    <citation type="submission" date="2018-09" db="EMBL/GenBank/DDBJ databases">
        <title>Acidovorax cavernicola nov. sp. isolated from Gruta de las Maravillas (Aracena, Spain).</title>
        <authorList>
            <person name="Jurado V."/>
            <person name="Gutierrez-Patricio S."/>
            <person name="Gonzalez-Pimentel J.L."/>
            <person name="Miller A.Z."/>
            <person name="Laiz L."/>
            <person name="Saiz-Jimenez C."/>
        </authorList>
    </citation>
    <scope>NUCLEOTIDE SEQUENCE [LARGE SCALE GENOMIC DNA]</scope>
    <source>
        <strain evidence="3">1011MAR3C25</strain>
    </source>
</reference>
<dbReference type="AlphaFoldDB" id="A0A418SWQ9"/>
<evidence type="ECO:0000256" key="1">
    <source>
        <dbReference type="SAM" id="Coils"/>
    </source>
</evidence>
<dbReference type="Gene3D" id="6.10.280.50">
    <property type="match status" value="1"/>
</dbReference>
<proteinExistence type="predicted"/>
<dbReference type="EMBL" id="QZCG01000006">
    <property type="protein sequence ID" value="RJE85360.1"/>
    <property type="molecule type" value="Genomic_DNA"/>
</dbReference>